<evidence type="ECO:0000259" key="2">
    <source>
        <dbReference type="Pfam" id="PF09822"/>
    </source>
</evidence>
<protein>
    <submittedName>
        <fullName evidence="4">Gliding motility-associated ABC transporter substrate-binding protein GldG</fullName>
    </submittedName>
</protein>
<name>A0A4R4KRV4_9BACT</name>
<dbReference type="Pfam" id="PF09822">
    <property type="entry name" value="ABC_transp_aux"/>
    <property type="match status" value="1"/>
</dbReference>
<dbReference type="RefSeq" id="WP_132113981.1">
    <property type="nucleotide sequence ID" value="NZ_SMJU01000001.1"/>
</dbReference>
<proteinExistence type="predicted"/>
<keyword evidence="1" id="KW-0812">Transmembrane</keyword>
<accession>A0A4R4KRV4</accession>
<evidence type="ECO:0000313" key="4">
    <source>
        <dbReference type="EMBL" id="TDB69161.1"/>
    </source>
</evidence>
<gene>
    <name evidence="4" type="primary">gldG</name>
    <name evidence="4" type="ORF">EZE20_02155</name>
</gene>
<dbReference type="EMBL" id="SMJU01000001">
    <property type="protein sequence ID" value="TDB69161.1"/>
    <property type="molecule type" value="Genomic_DNA"/>
</dbReference>
<keyword evidence="5" id="KW-1185">Reference proteome</keyword>
<sequence length="553" mass="62160">MKKSILRFSFLLIALVGINWLSSFVALRWDLTEDKRYTISDASTQLMESLDRNVHVTVYLSGDFPPGFERLEKATRETLDEFKASSRGRLTYQFIDPSVATSEEKRQRQYQQLVEAGLVPTNLFANEQGKRTEKIIFPGALVEVDTLALPVQILKGNKSGTPEEKLNQSYENIEFEMASAIRQLLPTDRKKIGLVVSHTSSSPALFSDLVATLQLKYDVFLDVNNPETYDGLDALLLLKPDQPFTEEEKYKLDQFVVNGGKALFFTDGARIDSVGLDGTYAQPLDLNLGDLFFKWGLRVNANLVKDLNCAPIVLNVGAMGDEPQLKPLPWRFYPLLNRFGAHPIVRNIDAVYTRFLSSIDTVGSEAGLLKTPLLMTSPYTRTLTAPAMVSYNEARQQPDPADYQGGEKLAAVLLEGTFTSLFQNRLLPQDPRRANFQASGTDGKVVVVADGDVVLNDFDYRRNTPFPLGYDRITQNIFGNKDFILHALDYMLEPEGLIQARSRQISIRMLDKIRIQEEGTPWQLLNMLVPVGLVGLFGAIRYGLRRRKFGKQA</sequence>
<dbReference type="Proteomes" id="UP000295706">
    <property type="component" value="Unassembled WGS sequence"/>
</dbReference>
<organism evidence="4 5">
    <name type="scientific">Arundinibacter roseus</name>
    <dbReference type="NCBI Taxonomy" id="2070510"/>
    <lineage>
        <taxon>Bacteria</taxon>
        <taxon>Pseudomonadati</taxon>
        <taxon>Bacteroidota</taxon>
        <taxon>Cytophagia</taxon>
        <taxon>Cytophagales</taxon>
        <taxon>Spirosomataceae</taxon>
        <taxon>Arundinibacter</taxon>
    </lineage>
</organism>
<dbReference type="NCBIfam" id="TIGR03521">
    <property type="entry name" value="GldG"/>
    <property type="match status" value="1"/>
</dbReference>
<keyword evidence="1" id="KW-0472">Membrane</keyword>
<dbReference type="InterPro" id="IPR019196">
    <property type="entry name" value="ABC_transp_unknown"/>
</dbReference>
<dbReference type="OrthoDB" id="9777219at2"/>
<feature type="transmembrane region" description="Helical" evidence="1">
    <location>
        <begin position="524"/>
        <end position="544"/>
    </location>
</feature>
<feature type="domain" description="ABC-type uncharacterised transport system" evidence="2">
    <location>
        <begin position="189"/>
        <end position="486"/>
    </location>
</feature>
<dbReference type="InterPro" id="IPR019863">
    <property type="entry name" value="Motility-assoc_ABC-rel_GldG"/>
</dbReference>
<evidence type="ECO:0000313" key="5">
    <source>
        <dbReference type="Proteomes" id="UP000295706"/>
    </source>
</evidence>
<evidence type="ECO:0000259" key="3">
    <source>
        <dbReference type="Pfam" id="PF23357"/>
    </source>
</evidence>
<keyword evidence="1" id="KW-1133">Transmembrane helix</keyword>
<dbReference type="InterPro" id="IPR055396">
    <property type="entry name" value="DUF7088"/>
</dbReference>
<dbReference type="Pfam" id="PF23357">
    <property type="entry name" value="DUF7088"/>
    <property type="match status" value="1"/>
</dbReference>
<comment type="caution">
    <text evidence="4">The sequence shown here is derived from an EMBL/GenBank/DDBJ whole genome shotgun (WGS) entry which is preliminary data.</text>
</comment>
<dbReference type="AlphaFoldDB" id="A0A4R4KRV4"/>
<evidence type="ECO:0000256" key="1">
    <source>
        <dbReference type="SAM" id="Phobius"/>
    </source>
</evidence>
<reference evidence="4 5" key="1">
    <citation type="submission" date="2019-02" db="EMBL/GenBank/DDBJ databases">
        <title>Arundinibacter roseus gen. nov., sp. nov., a new member of the family Cytophagaceae.</title>
        <authorList>
            <person name="Szuroczki S."/>
            <person name="Khayer B."/>
            <person name="Sproer C."/>
            <person name="Toumi M."/>
            <person name="Szabo A."/>
            <person name="Felfoldi T."/>
            <person name="Schumann P."/>
            <person name="Toth E."/>
        </authorList>
    </citation>
    <scope>NUCLEOTIDE SEQUENCE [LARGE SCALE GENOMIC DNA]</scope>
    <source>
        <strain evidence="4 5">DMA-k-7a</strain>
    </source>
</reference>
<feature type="domain" description="DUF7088" evidence="3">
    <location>
        <begin position="33"/>
        <end position="142"/>
    </location>
</feature>